<dbReference type="InterPro" id="IPR055372">
    <property type="entry name" value="CBM96"/>
</dbReference>
<evidence type="ECO:0000256" key="2">
    <source>
        <dbReference type="ARBA" id="ARBA00001946"/>
    </source>
</evidence>
<keyword evidence="9" id="KW-0378">Hydrolase</keyword>
<evidence type="ECO:0000256" key="5">
    <source>
        <dbReference type="ARBA" id="ARBA00022722"/>
    </source>
</evidence>
<dbReference type="InterPro" id="IPR005135">
    <property type="entry name" value="Endo/exonuclease/phosphatase"/>
</dbReference>
<evidence type="ECO:0000256" key="4">
    <source>
        <dbReference type="ARBA" id="ARBA00022525"/>
    </source>
</evidence>
<evidence type="ECO:0000256" key="10">
    <source>
        <dbReference type="ARBA" id="ARBA00022842"/>
    </source>
</evidence>
<keyword evidence="11" id="KW-0234">DNA repair</keyword>
<dbReference type="InterPro" id="IPR036691">
    <property type="entry name" value="Endo/exonu/phosph_ase_sf"/>
</dbReference>
<organism evidence="14 15">
    <name type="scientific">Candidatus Raymondbacteria bacterium RIFOXYD12_FULL_49_13</name>
    <dbReference type="NCBI Taxonomy" id="1817890"/>
    <lineage>
        <taxon>Bacteria</taxon>
        <taxon>Raymondiibacteriota</taxon>
    </lineage>
</organism>
<evidence type="ECO:0000256" key="3">
    <source>
        <dbReference type="ARBA" id="ARBA00004613"/>
    </source>
</evidence>
<name>A0A1F7FIM3_UNCRA</name>
<accession>A0A1F7FIM3</accession>
<evidence type="ECO:0000256" key="1">
    <source>
        <dbReference type="ARBA" id="ARBA00001936"/>
    </source>
</evidence>
<keyword evidence="7" id="KW-0732">Signal</keyword>
<evidence type="ECO:0000256" key="7">
    <source>
        <dbReference type="ARBA" id="ARBA00022729"/>
    </source>
</evidence>
<evidence type="ECO:0000256" key="9">
    <source>
        <dbReference type="ARBA" id="ARBA00022801"/>
    </source>
</evidence>
<feature type="domain" description="Endonuclease/exonuclease/phosphatase" evidence="12">
    <location>
        <begin position="20"/>
        <end position="240"/>
    </location>
</feature>
<dbReference type="NCBIfam" id="NF033679">
    <property type="entry name" value="DNRLRE_dom"/>
    <property type="match status" value="1"/>
</dbReference>
<comment type="subcellular location">
    <subcellularLocation>
        <location evidence="3">Secreted</location>
    </subcellularLocation>
</comment>
<dbReference type="AlphaFoldDB" id="A0A1F7FIM3"/>
<dbReference type="Pfam" id="PF03372">
    <property type="entry name" value="Exo_endo_phos"/>
    <property type="match status" value="1"/>
</dbReference>
<keyword evidence="4" id="KW-0964">Secreted</keyword>
<reference evidence="14 15" key="1">
    <citation type="journal article" date="2016" name="Nat. Commun.">
        <title>Thousands of microbial genomes shed light on interconnected biogeochemical processes in an aquifer system.</title>
        <authorList>
            <person name="Anantharaman K."/>
            <person name="Brown C.T."/>
            <person name="Hug L.A."/>
            <person name="Sharon I."/>
            <person name="Castelle C.J."/>
            <person name="Probst A.J."/>
            <person name="Thomas B.C."/>
            <person name="Singh A."/>
            <person name="Wilkins M.J."/>
            <person name="Karaoz U."/>
            <person name="Brodie E.L."/>
            <person name="Williams K.H."/>
            <person name="Hubbard S.S."/>
            <person name="Banfield J.F."/>
        </authorList>
    </citation>
    <scope>NUCLEOTIDE SEQUENCE [LARGE SCALE GENOMIC DNA]</scope>
</reference>
<proteinExistence type="predicted"/>
<dbReference type="GO" id="GO:0006281">
    <property type="term" value="P:DNA repair"/>
    <property type="evidence" value="ECO:0007669"/>
    <property type="project" value="UniProtKB-KW"/>
</dbReference>
<dbReference type="Gene3D" id="3.60.10.10">
    <property type="entry name" value="Endonuclease/exonuclease/phosphatase"/>
    <property type="match status" value="1"/>
</dbReference>
<dbReference type="GO" id="GO:0004518">
    <property type="term" value="F:nuclease activity"/>
    <property type="evidence" value="ECO:0007669"/>
    <property type="project" value="UniProtKB-KW"/>
</dbReference>
<dbReference type="InterPro" id="IPR014755">
    <property type="entry name" value="Cu-Rt/internalin_Ig-like"/>
</dbReference>
<dbReference type="GO" id="GO:0046872">
    <property type="term" value="F:metal ion binding"/>
    <property type="evidence" value="ECO:0007669"/>
    <property type="project" value="UniProtKB-KW"/>
</dbReference>
<keyword evidence="6" id="KW-0479">Metal-binding</keyword>
<evidence type="ECO:0000256" key="8">
    <source>
        <dbReference type="ARBA" id="ARBA00022763"/>
    </source>
</evidence>
<sequence>MKIIIVLLFSFSQLFALKFMTFNILDGATTAWQHVLNIIRNSGAEIITINEANDPSIFYRIADSLGYYRVLSVHNTYNVGILSKYDIKDSAIYTSSTLSKSLLEAKIEVSPDTFIYVFTSHFYPFGTDNERRLEEIKEILPIMAAKSKFPILFAGDLNSQSQLDGLSGDYGAVTTLIADSGFSDVYRSVYPDHNSQPGFTYNAQGAADRRIDYIFINSGFNAVSATVLDSGDYAQWPSDHFAVFADLDVGSIIDTTPPEISSIHIENDTIITITFSEPLDSFSASNPSNYCITNDIVVKNASLDQNGCVVTLLTLSHTLGNEYMLTAREIKDIADMPNSTGDTGVSAAYLYMIVQKGDTCFTFEDTYVSGAAPTTNYGAEHILHIDGDQGIQIAFLKFDLSAFKPDSLDVDSVHLVVKVANGTYSNSAFGGNIMAVYDNSWSENTVTFAAQPSISQDTLGSFSQVNNNQIHEIRLNNTILLGETLSVALATDNSDAAEYFSKEGGYAAYLVVYAHERISTLLDDVNGGFDNNITVSPNPFNSCIAMQYRLDQETMVNLSIYKVSGQKIKRYSNEKQSPGLKRLIWEAKDDFGNDMAAGVYLCHFQFDNGFQTVKRILLVK</sequence>
<dbReference type="SUPFAM" id="SSF56219">
    <property type="entry name" value="DNase I-like"/>
    <property type="match status" value="1"/>
</dbReference>
<feature type="domain" description="Carbohydrate-binding module family 96" evidence="13">
    <location>
        <begin position="364"/>
        <end position="512"/>
    </location>
</feature>
<protein>
    <submittedName>
        <fullName evidence="14">Uncharacterized protein</fullName>
    </submittedName>
</protein>
<dbReference type="GO" id="GO:0016787">
    <property type="term" value="F:hydrolase activity"/>
    <property type="evidence" value="ECO:0007669"/>
    <property type="project" value="UniProtKB-KW"/>
</dbReference>
<evidence type="ECO:0000256" key="6">
    <source>
        <dbReference type="ARBA" id="ARBA00022723"/>
    </source>
</evidence>
<evidence type="ECO:0000259" key="13">
    <source>
        <dbReference type="Pfam" id="PF24517"/>
    </source>
</evidence>
<dbReference type="EMBL" id="MFYX01000033">
    <property type="protein sequence ID" value="OGK06337.1"/>
    <property type="molecule type" value="Genomic_DNA"/>
</dbReference>
<comment type="cofactor">
    <cofactor evidence="1">
        <name>Mn(2+)</name>
        <dbReference type="ChEBI" id="CHEBI:29035"/>
    </cofactor>
</comment>
<dbReference type="Gene3D" id="2.60.40.4070">
    <property type="match status" value="1"/>
</dbReference>
<comment type="caution">
    <text evidence="14">The sequence shown here is derived from an EMBL/GenBank/DDBJ whole genome shotgun (WGS) entry which is preliminary data.</text>
</comment>
<dbReference type="GO" id="GO:0005576">
    <property type="term" value="C:extracellular region"/>
    <property type="evidence" value="ECO:0007669"/>
    <property type="project" value="UniProtKB-SubCell"/>
</dbReference>
<evidence type="ECO:0000313" key="14">
    <source>
        <dbReference type="EMBL" id="OGK06337.1"/>
    </source>
</evidence>
<dbReference type="Gene3D" id="2.60.40.1220">
    <property type="match status" value="1"/>
</dbReference>
<dbReference type="Proteomes" id="UP000179243">
    <property type="component" value="Unassembled WGS sequence"/>
</dbReference>
<keyword evidence="5" id="KW-0540">Nuclease</keyword>
<gene>
    <name evidence="14" type="ORF">A2519_08685</name>
</gene>
<evidence type="ECO:0000256" key="11">
    <source>
        <dbReference type="ARBA" id="ARBA00023204"/>
    </source>
</evidence>
<evidence type="ECO:0000313" key="15">
    <source>
        <dbReference type="Proteomes" id="UP000179243"/>
    </source>
</evidence>
<dbReference type="PANTHER" id="PTHR15822">
    <property type="entry name" value="TRAF AND TNF RECEPTOR-ASSOCIATED PROTEIN"/>
    <property type="match status" value="1"/>
</dbReference>
<evidence type="ECO:0000259" key="12">
    <source>
        <dbReference type="Pfam" id="PF03372"/>
    </source>
</evidence>
<dbReference type="PANTHER" id="PTHR15822:SF4">
    <property type="entry name" value="TYROSYL-DNA PHOSPHODIESTERASE 2"/>
    <property type="match status" value="1"/>
</dbReference>
<dbReference type="InterPro" id="IPR051547">
    <property type="entry name" value="TDP2-like"/>
</dbReference>
<keyword evidence="8" id="KW-0227">DNA damage</keyword>
<keyword evidence="10" id="KW-0460">Magnesium</keyword>
<comment type="cofactor">
    <cofactor evidence="2">
        <name>Mg(2+)</name>
        <dbReference type="ChEBI" id="CHEBI:18420"/>
    </cofactor>
</comment>
<dbReference type="Pfam" id="PF24517">
    <property type="entry name" value="CBM96"/>
    <property type="match status" value="1"/>
</dbReference>